<dbReference type="EMBL" id="AK221830">
    <property type="protein sequence ID" value="BAD94050.1"/>
    <property type="molecule type" value="mRNA"/>
</dbReference>
<name>Q56X47_ARATH</name>
<sequence length="74" mass="8106">MYVSNRLLGMRGVPWPCARLIMLRLNQAAFAGEHQGASQADGQPVSPTTMLTSPYPRAFMAEYVESMSASNMLV</sequence>
<proteinExistence type="evidence at transcript level"/>
<dbReference type="AlphaFoldDB" id="Q56X47"/>
<accession>Q56X47</accession>
<organism evidence="1">
    <name type="scientific">Arabidopsis thaliana</name>
    <name type="common">Mouse-ear cress</name>
    <dbReference type="NCBI Taxonomy" id="3702"/>
    <lineage>
        <taxon>Eukaryota</taxon>
        <taxon>Viridiplantae</taxon>
        <taxon>Streptophyta</taxon>
        <taxon>Embryophyta</taxon>
        <taxon>Tracheophyta</taxon>
        <taxon>Spermatophyta</taxon>
        <taxon>Magnoliopsida</taxon>
        <taxon>eudicotyledons</taxon>
        <taxon>Gunneridae</taxon>
        <taxon>Pentapetalae</taxon>
        <taxon>rosids</taxon>
        <taxon>malvids</taxon>
        <taxon>Brassicales</taxon>
        <taxon>Brassicaceae</taxon>
        <taxon>Camelineae</taxon>
        <taxon>Arabidopsis</taxon>
    </lineage>
</organism>
<protein>
    <submittedName>
        <fullName evidence="1">Uncharacterized protein</fullName>
    </submittedName>
</protein>
<evidence type="ECO:0000313" key="1">
    <source>
        <dbReference type="EMBL" id="BAD94050.1"/>
    </source>
</evidence>
<reference evidence="1" key="1">
    <citation type="submission" date="2005-03" db="EMBL/GenBank/DDBJ databases">
        <title>Large-scale analysis of RIKEN Arabidopsis full-length (RAFL) cDNAs.</title>
        <authorList>
            <person name="Totoki Y."/>
            <person name="Seki M."/>
            <person name="Ishida J."/>
            <person name="Nakajima M."/>
            <person name="Enju A."/>
            <person name="Kamiya A."/>
            <person name="Narusaka M."/>
            <person name="Shin-i T."/>
            <person name="Nakagawa M."/>
            <person name="Sakamoto N."/>
            <person name="Oishi K."/>
            <person name="Kohara Y."/>
            <person name="Kobayashi M."/>
            <person name="Toyoda A."/>
            <person name="Sakaki Y."/>
            <person name="Sakurai T."/>
            <person name="Iida K."/>
            <person name="Akiyama K."/>
            <person name="Satou M."/>
            <person name="Toyoda T."/>
            <person name="Konagaya A."/>
            <person name="Carninci P."/>
            <person name="Kawai J."/>
            <person name="Hayashizaki Y."/>
            <person name="Shinozaki K."/>
        </authorList>
    </citation>
    <scope>NUCLEOTIDE SEQUENCE</scope>
</reference>